<evidence type="ECO:0000313" key="2">
    <source>
        <dbReference type="Proteomes" id="UP001589832"/>
    </source>
</evidence>
<dbReference type="SUPFAM" id="SSF101874">
    <property type="entry name" value="YceI-like"/>
    <property type="match status" value="1"/>
</dbReference>
<evidence type="ECO:0008006" key="3">
    <source>
        <dbReference type="Google" id="ProtNLM"/>
    </source>
</evidence>
<evidence type="ECO:0000313" key="1">
    <source>
        <dbReference type="EMBL" id="MFC0605487.1"/>
    </source>
</evidence>
<accession>A0ABV6QC89</accession>
<dbReference type="RefSeq" id="WP_386064729.1">
    <property type="nucleotide sequence ID" value="NZ_JBHLTQ010000006.1"/>
</dbReference>
<protein>
    <recommendedName>
        <fullName evidence="3">Lipid/polyisoprenoid-binding YceI-like domain-containing protein</fullName>
    </recommendedName>
</protein>
<proteinExistence type="predicted"/>
<organism evidence="1 2">
    <name type="scientific">Winogradskyella pulchriflava</name>
    <dbReference type="NCBI Taxonomy" id="1110688"/>
    <lineage>
        <taxon>Bacteria</taxon>
        <taxon>Pseudomonadati</taxon>
        <taxon>Bacteroidota</taxon>
        <taxon>Flavobacteriia</taxon>
        <taxon>Flavobacteriales</taxon>
        <taxon>Flavobacteriaceae</taxon>
        <taxon>Winogradskyella</taxon>
    </lineage>
</organism>
<dbReference type="InterPro" id="IPR036761">
    <property type="entry name" value="TTHA0802/YceI-like_sf"/>
</dbReference>
<dbReference type="Proteomes" id="UP001589832">
    <property type="component" value="Unassembled WGS sequence"/>
</dbReference>
<dbReference type="EMBL" id="JBHLTQ010000006">
    <property type="protein sequence ID" value="MFC0605487.1"/>
    <property type="molecule type" value="Genomic_DNA"/>
</dbReference>
<sequence length="197" mass="22036">MIRILLSAILLLGFTHALFVEEEFNSKEVKVFLSPDSYLKINGKTNVSTFQCQFDIATFSKGVSLMYKDYDSIIKFDAAKLTLPNLKFDCGGKAINKDFNKLLNTDEHPEIILNLREISKQLNDKNTVNAIIEITICDIIKTYTIPVSVANEGGICVSGLLPININDFNLTAPTKMLGIVKVYPEIEIDFLLQISKP</sequence>
<keyword evidence="2" id="KW-1185">Reference proteome</keyword>
<name>A0ABV6QC89_9FLAO</name>
<reference evidence="1 2" key="1">
    <citation type="submission" date="2024-09" db="EMBL/GenBank/DDBJ databases">
        <authorList>
            <person name="Sun Q."/>
            <person name="Mori K."/>
        </authorList>
    </citation>
    <scope>NUCLEOTIDE SEQUENCE [LARGE SCALE GENOMIC DNA]</scope>
    <source>
        <strain evidence="1 2">NCAIM B.02481</strain>
    </source>
</reference>
<gene>
    <name evidence="1" type="ORF">ACFFGA_13030</name>
</gene>
<comment type="caution">
    <text evidence="1">The sequence shown here is derived from an EMBL/GenBank/DDBJ whole genome shotgun (WGS) entry which is preliminary data.</text>
</comment>
<dbReference type="Gene3D" id="2.40.128.110">
    <property type="entry name" value="Lipid/polyisoprenoid-binding, YceI-like"/>
    <property type="match status" value="1"/>
</dbReference>